<reference evidence="1" key="2">
    <citation type="journal article" date="2021" name="PeerJ">
        <title>Extensive microbial diversity within the chicken gut microbiome revealed by metagenomics and culture.</title>
        <authorList>
            <person name="Gilroy R."/>
            <person name="Ravi A."/>
            <person name="Getino M."/>
            <person name="Pursley I."/>
            <person name="Horton D.L."/>
            <person name="Alikhan N.F."/>
            <person name="Baker D."/>
            <person name="Gharbi K."/>
            <person name="Hall N."/>
            <person name="Watson M."/>
            <person name="Adriaenssens E.M."/>
            <person name="Foster-Nyarko E."/>
            <person name="Jarju S."/>
            <person name="Secka A."/>
            <person name="Antonio M."/>
            <person name="Oren A."/>
            <person name="Chaudhuri R.R."/>
            <person name="La Ragione R."/>
            <person name="Hildebrand F."/>
            <person name="Pallen M.J."/>
        </authorList>
    </citation>
    <scope>NUCLEOTIDE SEQUENCE</scope>
    <source>
        <strain evidence="1">2889</strain>
    </source>
</reference>
<reference evidence="1" key="1">
    <citation type="submission" date="2020-10" db="EMBL/GenBank/DDBJ databases">
        <authorList>
            <person name="Gilroy R."/>
        </authorList>
    </citation>
    <scope>NUCLEOTIDE SEQUENCE</scope>
    <source>
        <strain evidence="1">2889</strain>
    </source>
</reference>
<organism evidence="1 2">
    <name type="scientific">Candidatus Pullibacteroides excrementavium</name>
    <dbReference type="NCBI Taxonomy" id="2840905"/>
    <lineage>
        <taxon>Bacteria</taxon>
        <taxon>Pseudomonadati</taxon>
        <taxon>Bacteroidota</taxon>
        <taxon>Bacteroidia</taxon>
        <taxon>Bacteroidales</taxon>
        <taxon>Candidatus Pullibacteroides</taxon>
    </lineage>
</organism>
<dbReference type="Proteomes" id="UP000823612">
    <property type="component" value="Unassembled WGS sequence"/>
</dbReference>
<name>A0A9D9DQZ3_9BACT</name>
<dbReference type="AlphaFoldDB" id="A0A9D9DQZ3"/>
<sequence>MTLHDAIQVVLQNGPMTAIEIANEVNKKQLYHRRDSAPVPSSQIHARIKNYPQYFERLGDRYKNRE</sequence>
<protein>
    <submittedName>
        <fullName evidence="1">Winged helix-turn-helix domain-containing protein</fullName>
    </submittedName>
</protein>
<evidence type="ECO:0000313" key="1">
    <source>
        <dbReference type="EMBL" id="MBO8432204.1"/>
    </source>
</evidence>
<accession>A0A9D9DQZ3</accession>
<comment type="caution">
    <text evidence="1">The sequence shown here is derived from an EMBL/GenBank/DDBJ whole genome shotgun (WGS) entry which is preliminary data.</text>
</comment>
<dbReference type="EMBL" id="JADIMZ010000034">
    <property type="protein sequence ID" value="MBO8432204.1"/>
    <property type="molecule type" value="Genomic_DNA"/>
</dbReference>
<proteinExistence type="predicted"/>
<gene>
    <name evidence="1" type="ORF">IAB08_02770</name>
</gene>
<evidence type="ECO:0000313" key="2">
    <source>
        <dbReference type="Proteomes" id="UP000823612"/>
    </source>
</evidence>